<feature type="domain" description="PDZ" evidence="12">
    <location>
        <begin position="111"/>
        <end position="186"/>
    </location>
</feature>
<dbReference type="InterPro" id="IPR004387">
    <property type="entry name" value="Pept_M50_Zn"/>
</dbReference>
<dbReference type="Pfam" id="PF17820">
    <property type="entry name" value="PDZ_6"/>
    <property type="match status" value="1"/>
</dbReference>
<evidence type="ECO:0000256" key="1">
    <source>
        <dbReference type="ARBA" id="ARBA00001947"/>
    </source>
</evidence>
<evidence type="ECO:0000256" key="4">
    <source>
        <dbReference type="ARBA" id="ARBA00022670"/>
    </source>
</evidence>
<proteinExistence type="inferred from homology"/>
<evidence type="ECO:0000256" key="11">
    <source>
        <dbReference type="SAM" id="Phobius"/>
    </source>
</evidence>
<dbReference type="SMART" id="SM00228">
    <property type="entry name" value="PDZ"/>
    <property type="match status" value="1"/>
</dbReference>
<protein>
    <submittedName>
        <fullName evidence="13">RIP metalloprotease</fullName>
    </submittedName>
</protein>
<feature type="transmembrane region" description="Helical" evidence="11">
    <location>
        <begin position="12"/>
        <end position="34"/>
    </location>
</feature>
<keyword evidence="5 11" id="KW-0812">Transmembrane</keyword>
<dbReference type="AlphaFoldDB" id="A0A7C4PJI5"/>
<keyword evidence="4 13" id="KW-0645">Protease</keyword>
<dbReference type="InterPro" id="IPR008915">
    <property type="entry name" value="Peptidase_M50"/>
</dbReference>
<evidence type="ECO:0000313" key="13">
    <source>
        <dbReference type="EMBL" id="HGS21887.1"/>
    </source>
</evidence>
<dbReference type="PANTHER" id="PTHR42837">
    <property type="entry name" value="REGULATOR OF SIGMA-E PROTEASE RSEP"/>
    <property type="match status" value="1"/>
</dbReference>
<feature type="transmembrane region" description="Helical" evidence="11">
    <location>
        <begin position="94"/>
        <end position="119"/>
    </location>
</feature>
<dbReference type="SUPFAM" id="SSF50156">
    <property type="entry name" value="PDZ domain-like"/>
    <property type="match status" value="1"/>
</dbReference>
<comment type="cofactor">
    <cofactor evidence="1">
        <name>Zn(2+)</name>
        <dbReference type="ChEBI" id="CHEBI:29105"/>
    </cofactor>
</comment>
<keyword evidence="10 11" id="KW-0472">Membrane</keyword>
<dbReference type="Gene3D" id="2.30.42.10">
    <property type="match status" value="1"/>
</dbReference>
<dbReference type="GO" id="GO:0006508">
    <property type="term" value="P:proteolysis"/>
    <property type="evidence" value="ECO:0007669"/>
    <property type="project" value="UniProtKB-KW"/>
</dbReference>
<evidence type="ECO:0000259" key="12">
    <source>
        <dbReference type="SMART" id="SM00228"/>
    </source>
</evidence>
<comment type="similarity">
    <text evidence="3">Belongs to the peptidase M50B family.</text>
</comment>
<gene>
    <name evidence="13" type="ORF">ENT37_08450</name>
</gene>
<evidence type="ECO:0000256" key="2">
    <source>
        <dbReference type="ARBA" id="ARBA00004141"/>
    </source>
</evidence>
<evidence type="ECO:0000256" key="9">
    <source>
        <dbReference type="ARBA" id="ARBA00023049"/>
    </source>
</evidence>
<evidence type="ECO:0000256" key="7">
    <source>
        <dbReference type="ARBA" id="ARBA00022833"/>
    </source>
</evidence>
<dbReference type="CDD" id="cd06163">
    <property type="entry name" value="S2P-M50_PDZ_RseP-like"/>
    <property type="match status" value="1"/>
</dbReference>
<accession>A0A7C4PJI5</accession>
<evidence type="ECO:0000256" key="6">
    <source>
        <dbReference type="ARBA" id="ARBA00022801"/>
    </source>
</evidence>
<keyword evidence="6" id="KW-0378">Hydrolase</keyword>
<dbReference type="InterPro" id="IPR036034">
    <property type="entry name" value="PDZ_sf"/>
</dbReference>
<keyword evidence="7" id="KW-0862">Zinc</keyword>
<keyword evidence="9 13" id="KW-0482">Metalloprotease</keyword>
<dbReference type="GO" id="GO:0004222">
    <property type="term" value="F:metalloendopeptidase activity"/>
    <property type="evidence" value="ECO:0007669"/>
    <property type="project" value="InterPro"/>
</dbReference>
<evidence type="ECO:0000256" key="5">
    <source>
        <dbReference type="ARBA" id="ARBA00022692"/>
    </source>
</evidence>
<dbReference type="EMBL" id="DSYK01000418">
    <property type="protein sequence ID" value="HGS21887.1"/>
    <property type="molecule type" value="Genomic_DNA"/>
</dbReference>
<dbReference type="InterPro" id="IPR041489">
    <property type="entry name" value="PDZ_6"/>
</dbReference>
<reference evidence="13" key="1">
    <citation type="journal article" date="2020" name="mSystems">
        <title>Genome- and Community-Level Interaction Insights into Carbon Utilization and Element Cycling Functions of Hydrothermarchaeota in Hydrothermal Sediment.</title>
        <authorList>
            <person name="Zhou Z."/>
            <person name="Liu Y."/>
            <person name="Xu W."/>
            <person name="Pan J."/>
            <person name="Luo Z.H."/>
            <person name="Li M."/>
        </authorList>
    </citation>
    <scope>NUCLEOTIDE SEQUENCE [LARGE SCALE GENOMIC DNA]</scope>
    <source>
        <strain evidence="13">SpSt-573</strain>
    </source>
</reference>
<dbReference type="PANTHER" id="PTHR42837:SF2">
    <property type="entry name" value="MEMBRANE METALLOPROTEASE ARASP2, CHLOROPLASTIC-RELATED"/>
    <property type="match status" value="1"/>
</dbReference>
<evidence type="ECO:0000256" key="8">
    <source>
        <dbReference type="ARBA" id="ARBA00022989"/>
    </source>
</evidence>
<comment type="caution">
    <text evidence="13">The sequence shown here is derived from an EMBL/GenBank/DDBJ whole genome shotgun (WGS) entry which is preliminary data.</text>
</comment>
<sequence length="363" mass="39749">MIETITTNILRIIEFILALGVLIFLHELGHYLFARLFKIEVEEFGFGFPPRMVKLFTLGGTEFTLNWIPFGAFVRPKGENDPNAPGGMAAAPPWHRLFILLGGPMMNLIAGILLFSVVFNTIGAPVPDVVQIISVNPDSPAEQAGLLPQDVIVSVNDHTIHATQDISELVNANLGKKITITVKRKDQLVNLQATPRLNPPPGEGPLGIVMGSPVRPVSWPEAIPLAIQSTYNQARALISLPVQLLRGQVSPDQARVVGPKGMYDIYTLARTEDQKVDQTNPSGLPIRTISLMAVISVALGITNLLPIPALDGGRILFVLPEILFRRRVPAKYENMVHLIGFATLIILMILITAQDIFNPIQLR</sequence>
<dbReference type="GO" id="GO:0016020">
    <property type="term" value="C:membrane"/>
    <property type="evidence" value="ECO:0007669"/>
    <property type="project" value="UniProtKB-SubCell"/>
</dbReference>
<comment type="subcellular location">
    <subcellularLocation>
        <location evidence="2">Membrane</location>
        <topology evidence="2">Multi-pass membrane protein</topology>
    </subcellularLocation>
</comment>
<keyword evidence="8 11" id="KW-1133">Transmembrane helix</keyword>
<name>A0A7C4PJI5_9CHLR</name>
<feature type="transmembrane region" description="Helical" evidence="11">
    <location>
        <begin position="335"/>
        <end position="353"/>
    </location>
</feature>
<dbReference type="InterPro" id="IPR001478">
    <property type="entry name" value="PDZ"/>
</dbReference>
<organism evidence="13">
    <name type="scientific">Anaerolinea thermolimosa</name>
    <dbReference type="NCBI Taxonomy" id="229919"/>
    <lineage>
        <taxon>Bacteria</taxon>
        <taxon>Bacillati</taxon>
        <taxon>Chloroflexota</taxon>
        <taxon>Anaerolineae</taxon>
        <taxon>Anaerolineales</taxon>
        <taxon>Anaerolineaceae</taxon>
        <taxon>Anaerolinea</taxon>
    </lineage>
</organism>
<dbReference type="CDD" id="cd23081">
    <property type="entry name" value="cpPDZ_EcRseP-like"/>
    <property type="match status" value="1"/>
</dbReference>
<evidence type="ECO:0000256" key="3">
    <source>
        <dbReference type="ARBA" id="ARBA00007931"/>
    </source>
</evidence>
<dbReference type="Pfam" id="PF02163">
    <property type="entry name" value="Peptidase_M50"/>
    <property type="match status" value="1"/>
</dbReference>
<evidence type="ECO:0000256" key="10">
    <source>
        <dbReference type="ARBA" id="ARBA00023136"/>
    </source>
</evidence>